<evidence type="ECO:0000256" key="2">
    <source>
        <dbReference type="SAM" id="Phobius"/>
    </source>
</evidence>
<organism evidence="4 5">
    <name type="scientific">Enterococcus villorum</name>
    <dbReference type="NCBI Taxonomy" id="112904"/>
    <lineage>
        <taxon>Bacteria</taxon>
        <taxon>Bacillati</taxon>
        <taxon>Bacillota</taxon>
        <taxon>Bacilli</taxon>
        <taxon>Lactobacillales</taxon>
        <taxon>Enterococcaceae</taxon>
        <taxon>Enterococcus</taxon>
    </lineage>
</organism>
<reference evidence="4 5" key="1">
    <citation type="submission" date="2019-07" db="EMBL/GenBank/DDBJ databases">
        <title>Whole genome shotgun sequence of Enterococcus villorum NBRC 100699.</title>
        <authorList>
            <person name="Hosoyama A."/>
            <person name="Uohara A."/>
            <person name="Ohji S."/>
            <person name="Ichikawa N."/>
        </authorList>
    </citation>
    <scope>NUCLEOTIDE SEQUENCE [LARGE SCALE GENOMIC DNA]</scope>
    <source>
        <strain evidence="4 5">NBRC 100699</strain>
    </source>
</reference>
<sequence>MKSIRWFIPLSLFILCIPISASAHEQSKESTATVGFYLSHSEQEKEKDKDGMGITIKKDAENSSEKKMFPKTGNKQSMFYPLLGICFLLMVGSIKKNKKRESRRSN</sequence>
<feature type="compositionally biased region" description="Basic and acidic residues" evidence="1">
    <location>
        <begin position="41"/>
        <end position="68"/>
    </location>
</feature>
<dbReference type="AlphaFoldDB" id="A0A511J3G0"/>
<keyword evidence="3" id="KW-0732">Signal</keyword>
<keyword evidence="2" id="KW-0472">Membrane</keyword>
<feature type="region of interest" description="Disordered" evidence="1">
    <location>
        <begin position="41"/>
        <end position="72"/>
    </location>
</feature>
<evidence type="ECO:0000256" key="1">
    <source>
        <dbReference type="SAM" id="MobiDB-lite"/>
    </source>
</evidence>
<evidence type="ECO:0000256" key="3">
    <source>
        <dbReference type="SAM" id="SignalP"/>
    </source>
</evidence>
<evidence type="ECO:0000313" key="5">
    <source>
        <dbReference type="Proteomes" id="UP000321830"/>
    </source>
</evidence>
<gene>
    <name evidence="4" type="ORF">EVI01_18680</name>
</gene>
<dbReference type="RefSeq" id="WP_010750681.1">
    <property type="nucleotide sequence ID" value="NZ_BJWF01000025.1"/>
</dbReference>
<keyword evidence="2" id="KW-1133">Transmembrane helix</keyword>
<proteinExistence type="predicted"/>
<evidence type="ECO:0000313" key="4">
    <source>
        <dbReference type="EMBL" id="GEL92531.1"/>
    </source>
</evidence>
<feature type="signal peptide" evidence="3">
    <location>
        <begin position="1"/>
        <end position="23"/>
    </location>
</feature>
<feature type="chain" id="PRO_5022101021" description="Gram-positive cocci surface proteins LPxTG domain-containing protein" evidence="3">
    <location>
        <begin position="24"/>
        <end position="106"/>
    </location>
</feature>
<keyword evidence="2" id="KW-0812">Transmembrane</keyword>
<evidence type="ECO:0008006" key="6">
    <source>
        <dbReference type="Google" id="ProtNLM"/>
    </source>
</evidence>
<dbReference type="EMBL" id="BJWF01000025">
    <property type="protein sequence ID" value="GEL92531.1"/>
    <property type="molecule type" value="Genomic_DNA"/>
</dbReference>
<protein>
    <recommendedName>
        <fullName evidence="6">Gram-positive cocci surface proteins LPxTG domain-containing protein</fullName>
    </recommendedName>
</protein>
<dbReference type="NCBIfam" id="TIGR01167">
    <property type="entry name" value="LPXTG_anchor"/>
    <property type="match status" value="1"/>
</dbReference>
<accession>A0A511J3G0</accession>
<feature type="transmembrane region" description="Helical" evidence="2">
    <location>
        <begin position="78"/>
        <end position="94"/>
    </location>
</feature>
<dbReference type="Proteomes" id="UP000321830">
    <property type="component" value="Unassembled WGS sequence"/>
</dbReference>
<name>A0A511J3G0_9ENTE</name>
<comment type="caution">
    <text evidence="4">The sequence shown here is derived from an EMBL/GenBank/DDBJ whole genome shotgun (WGS) entry which is preliminary data.</text>
</comment>